<reference evidence="2 3" key="1">
    <citation type="submission" date="2018-04" db="EMBL/GenBank/DDBJ databases">
        <title>Pedobacter chongqingensis sp. nov., isolated from a rottenly hemp rope.</title>
        <authorList>
            <person name="Cai Y."/>
        </authorList>
    </citation>
    <scope>NUCLEOTIDE SEQUENCE [LARGE SCALE GENOMIC DNA]</scope>
    <source>
        <strain evidence="2 3">FJ4-8</strain>
    </source>
</reference>
<evidence type="ECO:0000256" key="1">
    <source>
        <dbReference type="SAM" id="MobiDB-lite"/>
    </source>
</evidence>
<feature type="region of interest" description="Disordered" evidence="1">
    <location>
        <begin position="1"/>
        <end position="72"/>
    </location>
</feature>
<evidence type="ECO:0000313" key="2">
    <source>
        <dbReference type="EMBL" id="PWG82218.1"/>
    </source>
</evidence>
<proteinExistence type="predicted"/>
<feature type="compositionally biased region" description="Acidic residues" evidence="1">
    <location>
        <begin position="63"/>
        <end position="72"/>
    </location>
</feature>
<feature type="compositionally biased region" description="Basic and acidic residues" evidence="1">
    <location>
        <begin position="1"/>
        <end position="16"/>
    </location>
</feature>
<organism evidence="2 3">
    <name type="scientific">Pararcticibacter amylolyticus</name>
    <dbReference type="NCBI Taxonomy" id="2173175"/>
    <lineage>
        <taxon>Bacteria</taxon>
        <taxon>Pseudomonadati</taxon>
        <taxon>Bacteroidota</taxon>
        <taxon>Sphingobacteriia</taxon>
        <taxon>Sphingobacteriales</taxon>
        <taxon>Sphingobacteriaceae</taxon>
        <taxon>Pararcticibacter</taxon>
    </lineage>
</organism>
<name>A0A2U2PLL5_9SPHI</name>
<gene>
    <name evidence="2" type="ORF">DDR33_04190</name>
</gene>
<dbReference type="EMBL" id="QEAS01000002">
    <property type="protein sequence ID" value="PWG82218.1"/>
    <property type="molecule type" value="Genomic_DNA"/>
</dbReference>
<dbReference type="RefSeq" id="WP_109414497.1">
    <property type="nucleotide sequence ID" value="NZ_QEAS01000002.1"/>
</dbReference>
<sequence>MKDPEEKNQSIKKGEDEISAAQADVNATEKRTDEGFKTGGGGEKLEWKVPQDEQMFDNTSPEAENDSTEAPE</sequence>
<evidence type="ECO:0000313" key="3">
    <source>
        <dbReference type="Proteomes" id="UP000245647"/>
    </source>
</evidence>
<dbReference type="Proteomes" id="UP000245647">
    <property type="component" value="Unassembled WGS sequence"/>
</dbReference>
<feature type="compositionally biased region" description="Basic and acidic residues" evidence="1">
    <location>
        <begin position="27"/>
        <end position="36"/>
    </location>
</feature>
<protein>
    <submittedName>
        <fullName evidence="2">Uncharacterized protein</fullName>
    </submittedName>
</protein>
<comment type="caution">
    <text evidence="2">The sequence shown here is derived from an EMBL/GenBank/DDBJ whole genome shotgun (WGS) entry which is preliminary data.</text>
</comment>
<dbReference type="OrthoDB" id="9942681at2"/>
<accession>A0A2U2PLL5</accession>
<dbReference type="AlphaFoldDB" id="A0A2U2PLL5"/>
<keyword evidence="3" id="KW-1185">Reference proteome</keyword>